<evidence type="ECO:0000313" key="2">
    <source>
        <dbReference type="Proteomes" id="UP001620597"/>
    </source>
</evidence>
<gene>
    <name evidence="1" type="ORF">WG929_09665</name>
</gene>
<accession>A0ABW8NIC6</accession>
<sequence>MNWNLEVGPFVIRLPVMDQDGDALYGLLKEPEVSAHIPKPPMYASVQSLDELRRASMKFQGREGACWLVECHSGDVDALAELLARVTLYNINWMLNSARLQWEISPAVDVAEFETIIGAIEAFCFNELGLHRLEVTLVPGSARHEHFLAQLGYRHEGRLPAQLEFDGQWVDLDLYARLATDATVAAHV</sequence>
<protein>
    <submittedName>
        <fullName evidence="1">GNAT family protein</fullName>
        <ecNumber evidence="1">2.-.-.-</ecNumber>
    </submittedName>
</protein>
<dbReference type="Proteomes" id="UP001620597">
    <property type="component" value="Unassembled WGS sequence"/>
</dbReference>
<evidence type="ECO:0000313" key="1">
    <source>
        <dbReference type="EMBL" id="MFK4752671.1"/>
    </source>
</evidence>
<comment type="caution">
    <text evidence="1">The sequence shown here is derived from an EMBL/GenBank/DDBJ whole genome shotgun (WGS) entry which is preliminary data.</text>
</comment>
<dbReference type="GO" id="GO:0016740">
    <property type="term" value="F:transferase activity"/>
    <property type="evidence" value="ECO:0007669"/>
    <property type="project" value="UniProtKB-KW"/>
</dbReference>
<keyword evidence="1" id="KW-0808">Transferase</keyword>
<keyword evidence="2" id="KW-1185">Reference proteome</keyword>
<dbReference type="EMBL" id="JBBKTX010000010">
    <property type="protein sequence ID" value="MFK4752671.1"/>
    <property type="molecule type" value="Genomic_DNA"/>
</dbReference>
<name>A0ABW8NIC6_9GAMM</name>
<dbReference type="EC" id="2.-.-.-" evidence="1"/>
<organism evidence="1 2">
    <name type="scientific">Oceanobacter antarcticus</name>
    <dbReference type="NCBI Taxonomy" id="3133425"/>
    <lineage>
        <taxon>Bacteria</taxon>
        <taxon>Pseudomonadati</taxon>
        <taxon>Pseudomonadota</taxon>
        <taxon>Gammaproteobacteria</taxon>
        <taxon>Oceanospirillales</taxon>
        <taxon>Oceanospirillaceae</taxon>
        <taxon>Oceanobacter</taxon>
    </lineage>
</organism>
<dbReference type="RefSeq" id="WP_416205872.1">
    <property type="nucleotide sequence ID" value="NZ_JBBKTX010000010.1"/>
</dbReference>
<dbReference type="SUPFAM" id="SSF55729">
    <property type="entry name" value="Acyl-CoA N-acyltransferases (Nat)"/>
    <property type="match status" value="1"/>
</dbReference>
<proteinExistence type="predicted"/>
<dbReference type="Gene3D" id="3.40.630.30">
    <property type="match status" value="1"/>
</dbReference>
<dbReference type="InterPro" id="IPR016181">
    <property type="entry name" value="Acyl_CoA_acyltransferase"/>
</dbReference>
<reference evidence="1 2" key="1">
    <citation type="submission" date="2024-03" db="EMBL/GenBank/DDBJ databases">
        <title>High-quality draft genome sequence of Oceanobacter sp. wDCs-4.</title>
        <authorList>
            <person name="Dong C."/>
        </authorList>
    </citation>
    <scope>NUCLEOTIDE SEQUENCE [LARGE SCALE GENOMIC DNA]</scope>
    <source>
        <strain evidence="2">wDCs-4</strain>
    </source>
</reference>